<evidence type="ECO:0000256" key="6">
    <source>
        <dbReference type="ARBA" id="ARBA00023136"/>
    </source>
</evidence>
<feature type="transmembrane region" description="Helical" evidence="8">
    <location>
        <begin position="118"/>
        <end position="136"/>
    </location>
</feature>
<dbReference type="InterPro" id="IPR050360">
    <property type="entry name" value="MFS_Sugar_Transporters"/>
</dbReference>
<reference evidence="10" key="1">
    <citation type="journal article" date="2020" name="Stud. Mycol.">
        <title>101 Dothideomycetes genomes: a test case for predicting lifestyles and emergence of pathogens.</title>
        <authorList>
            <person name="Haridas S."/>
            <person name="Albert R."/>
            <person name="Binder M."/>
            <person name="Bloem J."/>
            <person name="Labutti K."/>
            <person name="Salamov A."/>
            <person name="Andreopoulos B."/>
            <person name="Baker S."/>
            <person name="Barry K."/>
            <person name="Bills G."/>
            <person name="Bluhm B."/>
            <person name="Cannon C."/>
            <person name="Castanera R."/>
            <person name="Culley D."/>
            <person name="Daum C."/>
            <person name="Ezra D."/>
            <person name="Gonzalez J."/>
            <person name="Henrissat B."/>
            <person name="Kuo A."/>
            <person name="Liang C."/>
            <person name="Lipzen A."/>
            <person name="Lutzoni F."/>
            <person name="Magnuson J."/>
            <person name="Mondo S."/>
            <person name="Nolan M."/>
            <person name="Ohm R."/>
            <person name="Pangilinan J."/>
            <person name="Park H.-J."/>
            <person name="Ramirez L."/>
            <person name="Alfaro M."/>
            <person name="Sun H."/>
            <person name="Tritt A."/>
            <person name="Yoshinaga Y."/>
            <person name="Zwiers L.-H."/>
            <person name="Turgeon B."/>
            <person name="Goodwin S."/>
            <person name="Spatafora J."/>
            <person name="Crous P."/>
            <person name="Grigoriev I."/>
        </authorList>
    </citation>
    <scope>NUCLEOTIDE SEQUENCE</scope>
    <source>
        <strain evidence="10">CBS 279.74</strain>
    </source>
</reference>
<evidence type="ECO:0000313" key="11">
    <source>
        <dbReference type="Proteomes" id="UP000799428"/>
    </source>
</evidence>
<feature type="transmembrane region" description="Helical" evidence="8">
    <location>
        <begin position="64"/>
        <end position="83"/>
    </location>
</feature>
<organism evidence="10 11">
    <name type="scientific">Pleomassaria siparia CBS 279.74</name>
    <dbReference type="NCBI Taxonomy" id="1314801"/>
    <lineage>
        <taxon>Eukaryota</taxon>
        <taxon>Fungi</taxon>
        <taxon>Dikarya</taxon>
        <taxon>Ascomycota</taxon>
        <taxon>Pezizomycotina</taxon>
        <taxon>Dothideomycetes</taxon>
        <taxon>Pleosporomycetidae</taxon>
        <taxon>Pleosporales</taxon>
        <taxon>Pleomassariaceae</taxon>
        <taxon>Pleomassaria</taxon>
    </lineage>
</organism>
<dbReference type="EMBL" id="MU005780">
    <property type="protein sequence ID" value="KAF2705057.1"/>
    <property type="molecule type" value="Genomic_DNA"/>
</dbReference>
<dbReference type="PANTHER" id="PTHR48022:SF31">
    <property type="entry name" value="HEXOSE TRANSPORTER"/>
    <property type="match status" value="1"/>
</dbReference>
<evidence type="ECO:0000256" key="8">
    <source>
        <dbReference type="SAM" id="Phobius"/>
    </source>
</evidence>
<dbReference type="PRINTS" id="PR00171">
    <property type="entry name" value="SUGRTRNSPORT"/>
</dbReference>
<protein>
    <submittedName>
        <fullName evidence="10">General substrate transporter</fullName>
    </submittedName>
</protein>
<evidence type="ECO:0000256" key="2">
    <source>
        <dbReference type="ARBA" id="ARBA00010992"/>
    </source>
</evidence>
<keyword evidence="3 7" id="KW-0813">Transport</keyword>
<feature type="transmembrane region" description="Helical" evidence="8">
    <location>
        <begin position="176"/>
        <end position="199"/>
    </location>
</feature>
<feature type="transmembrane region" description="Helical" evidence="8">
    <location>
        <begin position="333"/>
        <end position="353"/>
    </location>
</feature>
<keyword evidence="6 8" id="KW-0472">Membrane</keyword>
<accession>A0A6G1JY12</accession>
<keyword evidence="5 8" id="KW-1133">Transmembrane helix</keyword>
<dbReference type="Pfam" id="PF00083">
    <property type="entry name" value="Sugar_tr"/>
    <property type="match status" value="1"/>
</dbReference>
<dbReference type="InterPro" id="IPR036259">
    <property type="entry name" value="MFS_trans_sf"/>
</dbReference>
<gene>
    <name evidence="10" type="ORF">K504DRAFT_440898</name>
</gene>
<dbReference type="InterPro" id="IPR005828">
    <property type="entry name" value="MFS_sugar_transport-like"/>
</dbReference>
<name>A0A6G1JY12_9PLEO</name>
<keyword evidence="4 8" id="KW-0812">Transmembrane</keyword>
<keyword evidence="11" id="KW-1185">Reference proteome</keyword>
<feature type="transmembrane region" description="Helical" evidence="8">
    <location>
        <begin position="309"/>
        <end position="326"/>
    </location>
</feature>
<dbReference type="OrthoDB" id="6133115at2759"/>
<evidence type="ECO:0000259" key="9">
    <source>
        <dbReference type="PROSITE" id="PS50850"/>
    </source>
</evidence>
<dbReference type="GO" id="GO:0016020">
    <property type="term" value="C:membrane"/>
    <property type="evidence" value="ECO:0007669"/>
    <property type="project" value="UniProtKB-SubCell"/>
</dbReference>
<evidence type="ECO:0000256" key="4">
    <source>
        <dbReference type="ARBA" id="ARBA00022692"/>
    </source>
</evidence>
<dbReference type="Proteomes" id="UP000799428">
    <property type="component" value="Unassembled WGS sequence"/>
</dbReference>
<evidence type="ECO:0000256" key="3">
    <source>
        <dbReference type="ARBA" id="ARBA00022448"/>
    </source>
</evidence>
<evidence type="ECO:0000256" key="1">
    <source>
        <dbReference type="ARBA" id="ARBA00004141"/>
    </source>
</evidence>
<evidence type="ECO:0000256" key="5">
    <source>
        <dbReference type="ARBA" id="ARBA00022989"/>
    </source>
</evidence>
<feature type="transmembrane region" description="Helical" evidence="8">
    <location>
        <begin position="401"/>
        <end position="422"/>
    </location>
</feature>
<dbReference type="PROSITE" id="PS50850">
    <property type="entry name" value="MFS"/>
    <property type="match status" value="1"/>
</dbReference>
<feature type="transmembrane region" description="Helical" evidence="8">
    <location>
        <begin position="148"/>
        <end position="170"/>
    </location>
</feature>
<dbReference type="InterPro" id="IPR005829">
    <property type="entry name" value="Sugar_transporter_CS"/>
</dbReference>
<evidence type="ECO:0000256" key="7">
    <source>
        <dbReference type="RuleBase" id="RU003346"/>
    </source>
</evidence>
<sequence length="520" mass="55920">MSGGKVSSWIPRNQNLLVACIVGISIVDSVLVAFDSSLMGSLNVMPSYISYFTLTTTTKSLNTAVSYVGGAIAALIAGPIVDWRGRKECIYWSAPITIIGAVIQGCAQNIGMFLGGRFILGIGLGFSQVSAPTLVAETAPVQYRAFALGLYYAFWGVGNLLATGVCYGTQDLTSTWAWRIPSLVQAVPGILCMIVLLFVPESPRWLISKGRNEEALEILAIANAEGRTDDPVVLVQYKEITDTLRWEKERQLSLVQAITLKANRKRLIIAATFAMIVMLPGTNIVTFYFGDMLSSAGISSPKTQLEINIILTSWSLVIAVVGSIYADKVGRKTLCVAALVGGIISLYALAGLTATYGTSGNKSGVYGTIAMIFLYNASYSWGITPLTVLYPPEVLSFDIRAAGMGIYTCVTKLSGLFVAMVIPFGMDAIGWKVYIVNASVDILMVLGVIFYWVETRGKTLEEVDKMFDGRKHSDVPDLETVIQGKGMIDSTVLVGESISPVVSRIGENVIKGNKGKVGKL</sequence>
<dbReference type="SUPFAM" id="SSF103473">
    <property type="entry name" value="MFS general substrate transporter"/>
    <property type="match status" value="1"/>
</dbReference>
<evidence type="ECO:0000313" key="10">
    <source>
        <dbReference type="EMBL" id="KAF2705057.1"/>
    </source>
</evidence>
<dbReference type="PROSITE" id="PS00216">
    <property type="entry name" value="SUGAR_TRANSPORT_1"/>
    <property type="match status" value="1"/>
</dbReference>
<dbReference type="GO" id="GO:0005351">
    <property type="term" value="F:carbohydrate:proton symporter activity"/>
    <property type="evidence" value="ECO:0007669"/>
    <property type="project" value="TreeGrafter"/>
</dbReference>
<comment type="subcellular location">
    <subcellularLocation>
        <location evidence="1">Membrane</location>
        <topology evidence="1">Multi-pass membrane protein</topology>
    </subcellularLocation>
</comment>
<feature type="domain" description="Major facilitator superfamily (MFS) profile" evidence="9">
    <location>
        <begin position="21"/>
        <end position="456"/>
    </location>
</feature>
<feature type="transmembrane region" description="Helical" evidence="8">
    <location>
        <begin position="434"/>
        <end position="453"/>
    </location>
</feature>
<dbReference type="InterPro" id="IPR003663">
    <property type="entry name" value="Sugar/inositol_transpt"/>
</dbReference>
<dbReference type="PANTHER" id="PTHR48022">
    <property type="entry name" value="PLASTIDIC GLUCOSE TRANSPORTER 4"/>
    <property type="match status" value="1"/>
</dbReference>
<dbReference type="PROSITE" id="PS00217">
    <property type="entry name" value="SUGAR_TRANSPORT_2"/>
    <property type="match status" value="1"/>
</dbReference>
<feature type="transmembrane region" description="Helical" evidence="8">
    <location>
        <begin position="16"/>
        <end position="34"/>
    </location>
</feature>
<comment type="similarity">
    <text evidence="2 7">Belongs to the major facilitator superfamily. Sugar transporter (TC 2.A.1.1) family.</text>
</comment>
<feature type="transmembrane region" description="Helical" evidence="8">
    <location>
        <begin position="365"/>
        <end position="389"/>
    </location>
</feature>
<dbReference type="AlphaFoldDB" id="A0A6G1JY12"/>
<feature type="transmembrane region" description="Helical" evidence="8">
    <location>
        <begin position="267"/>
        <end position="289"/>
    </location>
</feature>
<feature type="transmembrane region" description="Helical" evidence="8">
    <location>
        <begin position="90"/>
        <end position="112"/>
    </location>
</feature>
<proteinExistence type="inferred from homology"/>
<dbReference type="FunFam" id="1.20.1250.20:FF:000134">
    <property type="entry name" value="MFS sugar transporter protein"/>
    <property type="match status" value="1"/>
</dbReference>
<dbReference type="Gene3D" id="1.20.1250.20">
    <property type="entry name" value="MFS general substrate transporter like domains"/>
    <property type="match status" value="1"/>
</dbReference>
<dbReference type="InterPro" id="IPR020846">
    <property type="entry name" value="MFS_dom"/>
</dbReference>
<dbReference type="NCBIfam" id="TIGR00879">
    <property type="entry name" value="SP"/>
    <property type="match status" value="1"/>
</dbReference>